<gene>
    <name evidence="8" type="ORF">GCM10022267_25760</name>
</gene>
<dbReference type="PROSITE" id="PS51679">
    <property type="entry name" value="SAM_MT_C5"/>
    <property type="match status" value="1"/>
</dbReference>
<feature type="active site" evidence="6">
    <location>
        <position position="74"/>
    </location>
</feature>
<dbReference type="RefSeq" id="WP_346129900.1">
    <property type="nucleotide sequence ID" value="NZ_BAABBE010000006.1"/>
</dbReference>
<dbReference type="PRINTS" id="PR00105">
    <property type="entry name" value="C5METTRFRASE"/>
</dbReference>
<dbReference type="InterPro" id="IPR029063">
    <property type="entry name" value="SAM-dependent_MTases_sf"/>
</dbReference>
<comment type="caution">
    <text evidence="8">The sequence shown here is derived from an EMBL/GenBank/DDBJ whole genome shotgun (WGS) entry which is preliminary data.</text>
</comment>
<keyword evidence="9" id="KW-1185">Reference proteome</keyword>
<evidence type="ECO:0000256" key="7">
    <source>
        <dbReference type="SAM" id="MobiDB-lite"/>
    </source>
</evidence>
<dbReference type="EMBL" id="BAABBE010000006">
    <property type="protein sequence ID" value="GAA3638099.1"/>
    <property type="molecule type" value="Genomic_DNA"/>
</dbReference>
<dbReference type="EC" id="2.1.1.37" evidence="1"/>
<proteinExistence type="inferred from homology"/>
<dbReference type="InterPro" id="IPR050750">
    <property type="entry name" value="C5-MTase"/>
</dbReference>
<keyword evidence="3 6" id="KW-0808">Transferase</keyword>
<comment type="similarity">
    <text evidence="6">Belongs to the class I-like SAM-binding methyltransferase superfamily. C5-methyltransferase family.</text>
</comment>
<keyword evidence="2 6" id="KW-0489">Methyltransferase</keyword>
<sequence>MNARIGGLFEGYGGLTMAVQSAIGGELAWYSEIDPGACRVLAHHHADVPNLGSVSEIDWSAVRPVDVLAAGFPCQDISHAGRRAGITGARSGLWSHVVDALRVLRPRLVVLENVSALLVRGLDRVAADLAEVRYDLRWTCIRASDVGAPHRRERWFGVAEDANCSARGERWLAAPGQAESGWARSDLGGRGRASVANPNGEGRQGTEPAWRHDLSPRGASAGTAWGPFEAAIRRWEQVLGQPAPEPTESGRTSNRVLSPRFVEWLMGLPPGWITDVPGLSRSQQLRLLGNGVVPQQGAAAITTLHAPDAHVGGWAA</sequence>
<accession>A0ABP7AQ70</accession>
<protein>
    <recommendedName>
        <fullName evidence="1">DNA (cytosine-5-)-methyltransferase</fullName>
        <ecNumber evidence="1">2.1.1.37</ecNumber>
    </recommendedName>
</protein>
<dbReference type="SUPFAM" id="SSF53335">
    <property type="entry name" value="S-adenosyl-L-methionine-dependent methyltransferases"/>
    <property type="match status" value="1"/>
</dbReference>
<dbReference type="PANTHER" id="PTHR46098:SF1">
    <property type="entry name" value="TRNA (CYTOSINE(38)-C(5))-METHYLTRANSFERASE"/>
    <property type="match status" value="1"/>
</dbReference>
<reference evidence="9" key="1">
    <citation type="journal article" date="2019" name="Int. J. Syst. Evol. Microbiol.">
        <title>The Global Catalogue of Microorganisms (GCM) 10K type strain sequencing project: providing services to taxonomists for standard genome sequencing and annotation.</title>
        <authorList>
            <consortium name="The Broad Institute Genomics Platform"/>
            <consortium name="The Broad Institute Genome Sequencing Center for Infectious Disease"/>
            <person name="Wu L."/>
            <person name="Ma J."/>
        </authorList>
    </citation>
    <scope>NUCLEOTIDE SEQUENCE [LARGE SCALE GENOMIC DNA]</scope>
    <source>
        <strain evidence="9">JCM 17494</strain>
    </source>
</reference>
<evidence type="ECO:0000256" key="3">
    <source>
        <dbReference type="ARBA" id="ARBA00022679"/>
    </source>
</evidence>
<dbReference type="Gene3D" id="3.40.50.150">
    <property type="entry name" value="Vaccinia Virus protein VP39"/>
    <property type="match status" value="1"/>
</dbReference>
<keyword evidence="4 6" id="KW-0949">S-adenosyl-L-methionine</keyword>
<evidence type="ECO:0000256" key="1">
    <source>
        <dbReference type="ARBA" id="ARBA00011975"/>
    </source>
</evidence>
<dbReference type="PANTHER" id="PTHR46098">
    <property type="entry name" value="TRNA (CYTOSINE(38)-C(5))-METHYLTRANSFERASE"/>
    <property type="match status" value="1"/>
</dbReference>
<evidence type="ECO:0000256" key="5">
    <source>
        <dbReference type="ARBA" id="ARBA00022747"/>
    </source>
</evidence>
<organism evidence="8 9">
    <name type="scientific">Lentzea roselyniae</name>
    <dbReference type="NCBI Taxonomy" id="531940"/>
    <lineage>
        <taxon>Bacteria</taxon>
        <taxon>Bacillati</taxon>
        <taxon>Actinomycetota</taxon>
        <taxon>Actinomycetes</taxon>
        <taxon>Pseudonocardiales</taxon>
        <taxon>Pseudonocardiaceae</taxon>
        <taxon>Lentzea</taxon>
    </lineage>
</organism>
<name>A0ABP7AQ70_9PSEU</name>
<keyword evidence="5" id="KW-0680">Restriction system</keyword>
<feature type="region of interest" description="Disordered" evidence="7">
    <location>
        <begin position="182"/>
        <end position="222"/>
    </location>
</feature>
<evidence type="ECO:0000313" key="9">
    <source>
        <dbReference type="Proteomes" id="UP001500711"/>
    </source>
</evidence>
<evidence type="ECO:0000256" key="4">
    <source>
        <dbReference type="ARBA" id="ARBA00022691"/>
    </source>
</evidence>
<dbReference type="PROSITE" id="PS00094">
    <property type="entry name" value="C5_MTASE_1"/>
    <property type="match status" value="1"/>
</dbReference>
<dbReference type="InterPro" id="IPR001525">
    <property type="entry name" value="C5_MeTfrase"/>
</dbReference>
<evidence type="ECO:0000313" key="8">
    <source>
        <dbReference type="EMBL" id="GAA3638099.1"/>
    </source>
</evidence>
<dbReference type="Proteomes" id="UP001500711">
    <property type="component" value="Unassembled WGS sequence"/>
</dbReference>
<evidence type="ECO:0000256" key="2">
    <source>
        <dbReference type="ARBA" id="ARBA00022603"/>
    </source>
</evidence>
<dbReference type="Pfam" id="PF00145">
    <property type="entry name" value="DNA_methylase"/>
    <property type="match status" value="1"/>
</dbReference>
<dbReference type="InterPro" id="IPR018117">
    <property type="entry name" value="C5_DNA_meth_AS"/>
</dbReference>
<evidence type="ECO:0000256" key="6">
    <source>
        <dbReference type="PROSITE-ProRule" id="PRU01016"/>
    </source>
</evidence>